<reference evidence="1" key="2">
    <citation type="journal article" date="2014" name="ISME J.">
        <title>Microbial stratification in low pH oxic and suboxic macroscopic growths along an acid mine drainage.</title>
        <authorList>
            <person name="Mendez-Garcia C."/>
            <person name="Mesa V."/>
            <person name="Sprenger R.R."/>
            <person name="Richter M."/>
            <person name="Diez M.S."/>
            <person name="Solano J."/>
            <person name="Bargiela R."/>
            <person name="Golyshina O.V."/>
            <person name="Manteca A."/>
            <person name="Ramos J.L."/>
            <person name="Gallego J.R."/>
            <person name="Llorente I."/>
            <person name="Martins Dos Santos V.A."/>
            <person name="Jensen O.N."/>
            <person name="Pelaez A.I."/>
            <person name="Sanchez J."/>
            <person name="Ferrer M."/>
        </authorList>
    </citation>
    <scope>NUCLEOTIDE SEQUENCE</scope>
</reference>
<protein>
    <submittedName>
        <fullName evidence="1">Uncharacterized protein</fullName>
    </submittedName>
</protein>
<feature type="non-terminal residue" evidence="1">
    <location>
        <position position="1"/>
    </location>
</feature>
<comment type="caution">
    <text evidence="1">The sequence shown here is derived from an EMBL/GenBank/DDBJ whole genome shotgun (WGS) entry which is preliminary data.</text>
</comment>
<evidence type="ECO:0000313" key="1">
    <source>
        <dbReference type="EMBL" id="EQD38249.1"/>
    </source>
</evidence>
<dbReference type="EMBL" id="AUZZ01008340">
    <property type="protein sequence ID" value="EQD38249.1"/>
    <property type="molecule type" value="Genomic_DNA"/>
</dbReference>
<sequence>DIDTSTSADITATINGEHVYIVIYSPTSKFKNIPIYTGSRTYVAFLNSEALLSFKDELAKTFTPEAEQLRIYLSAGQIKLLDADDPDAYILT</sequence>
<accession>T1ABH5</accession>
<gene>
    <name evidence="1" type="ORF">B2A_11542</name>
</gene>
<reference evidence="1" key="1">
    <citation type="submission" date="2013-08" db="EMBL/GenBank/DDBJ databases">
        <authorList>
            <person name="Mendez C."/>
            <person name="Richter M."/>
            <person name="Ferrer M."/>
            <person name="Sanchez J."/>
        </authorList>
    </citation>
    <scope>NUCLEOTIDE SEQUENCE</scope>
</reference>
<proteinExistence type="predicted"/>
<dbReference type="AlphaFoldDB" id="T1ABH5"/>
<name>T1ABH5_9ZZZZ</name>
<organism evidence="1">
    <name type="scientific">mine drainage metagenome</name>
    <dbReference type="NCBI Taxonomy" id="410659"/>
    <lineage>
        <taxon>unclassified sequences</taxon>
        <taxon>metagenomes</taxon>
        <taxon>ecological metagenomes</taxon>
    </lineage>
</organism>